<dbReference type="EMBL" id="JBIAZU010000008">
    <property type="protein sequence ID" value="MFF5296550.1"/>
    <property type="molecule type" value="Genomic_DNA"/>
</dbReference>
<accession>A0ABW6WVE0</accession>
<evidence type="ECO:0000313" key="1">
    <source>
        <dbReference type="EMBL" id="MFF5296550.1"/>
    </source>
</evidence>
<organism evidence="1 2">
    <name type="scientific">Paractinoplanes globisporus</name>
    <dbReference type="NCBI Taxonomy" id="113565"/>
    <lineage>
        <taxon>Bacteria</taxon>
        <taxon>Bacillati</taxon>
        <taxon>Actinomycetota</taxon>
        <taxon>Actinomycetes</taxon>
        <taxon>Micromonosporales</taxon>
        <taxon>Micromonosporaceae</taxon>
        <taxon>Paractinoplanes</taxon>
    </lineage>
</organism>
<evidence type="ECO:0000313" key="2">
    <source>
        <dbReference type="Proteomes" id="UP001602245"/>
    </source>
</evidence>
<keyword evidence="2" id="KW-1185">Reference proteome</keyword>
<name>A0ABW6WVE0_9ACTN</name>
<dbReference type="RefSeq" id="WP_020517319.1">
    <property type="nucleotide sequence ID" value="NZ_JBIAZU010000008.1"/>
</dbReference>
<reference evidence="1 2" key="1">
    <citation type="submission" date="2024-10" db="EMBL/GenBank/DDBJ databases">
        <title>The Natural Products Discovery Center: Release of the First 8490 Sequenced Strains for Exploring Actinobacteria Biosynthetic Diversity.</title>
        <authorList>
            <person name="Kalkreuter E."/>
            <person name="Kautsar S.A."/>
            <person name="Yang D."/>
            <person name="Bader C.D."/>
            <person name="Teijaro C.N."/>
            <person name="Fluegel L."/>
            <person name="Davis C.M."/>
            <person name="Simpson J.R."/>
            <person name="Lauterbach L."/>
            <person name="Steele A.D."/>
            <person name="Gui C."/>
            <person name="Meng S."/>
            <person name="Li G."/>
            <person name="Viehrig K."/>
            <person name="Ye F."/>
            <person name="Su P."/>
            <person name="Kiefer A.F."/>
            <person name="Nichols A."/>
            <person name="Cepeda A.J."/>
            <person name="Yan W."/>
            <person name="Fan B."/>
            <person name="Jiang Y."/>
            <person name="Adhikari A."/>
            <person name="Zheng C.-J."/>
            <person name="Schuster L."/>
            <person name="Cowan T.M."/>
            <person name="Smanski M.J."/>
            <person name="Chevrette M.G."/>
            <person name="De Carvalho L.P.S."/>
            <person name="Shen B."/>
        </authorList>
    </citation>
    <scope>NUCLEOTIDE SEQUENCE [LARGE SCALE GENOMIC DNA]</scope>
    <source>
        <strain evidence="1 2">NPDC000087</strain>
    </source>
</reference>
<proteinExistence type="predicted"/>
<protein>
    <submittedName>
        <fullName evidence="1">Uncharacterized protein</fullName>
    </submittedName>
</protein>
<sequence length="153" mass="16917">MSTIDVVVAVGAWIWANKDKLGLEWAELTYGVTNVKRWRNETGEELEVWKLDGSQSRQDHYRIPAGQSDDADMWIPWADNPEQYAVKHAVILVGGRPLAYVWQSGTKIRFNTNDEFVPGGPSVPGAAKAGGNRTILVKTDEMGRLGFAIGGFQ</sequence>
<gene>
    <name evidence="1" type="ORF">ACFY35_44545</name>
</gene>
<dbReference type="Proteomes" id="UP001602245">
    <property type="component" value="Unassembled WGS sequence"/>
</dbReference>
<comment type="caution">
    <text evidence="1">The sequence shown here is derived from an EMBL/GenBank/DDBJ whole genome shotgun (WGS) entry which is preliminary data.</text>
</comment>